<sequence length="48" mass="5361">MASETQTELRTRLCRKKNKSGKSDDTVEDETKEELTDSLVLMDGSRAG</sequence>
<evidence type="ECO:0000313" key="3">
    <source>
        <dbReference type="Proteomes" id="UP000789375"/>
    </source>
</evidence>
<protein>
    <submittedName>
        <fullName evidence="2">11037_t:CDS:1</fullName>
    </submittedName>
</protein>
<proteinExistence type="predicted"/>
<name>A0A9N9ERF5_FUNMO</name>
<accession>A0A9N9ERF5</accession>
<reference evidence="2" key="1">
    <citation type="submission" date="2021-06" db="EMBL/GenBank/DDBJ databases">
        <authorList>
            <person name="Kallberg Y."/>
            <person name="Tangrot J."/>
            <person name="Rosling A."/>
        </authorList>
    </citation>
    <scope>NUCLEOTIDE SEQUENCE</scope>
    <source>
        <strain evidence="2">87-6 pot B 2015</strain>
    </source>
</reference>
<comment type="caution">
    <text evidence="2">The sequence shown here is derived from an EMBL/GenBank/DDBJ whole genome shotgun (WGS) entry which is preliminary data.</text>
</comment>
<organism evidence="2 3">
    <name type="scientific">Funneliformis mosseae</name>
    <name type="common">Endomycorrhizal fungus</name>
    <name type="synonym">Glomus mosseae</name>
    <dbReference type="NCBI Taxonomy" id="27381"/>
    <lineage>
        <taxon>Eukaryota</taxon>
        <taxon>Fungi</taxon>
        <taxon>Fungi incertae sedis</taxon>
        <taxon>Mucoromycota</taxon>
        <taxon>Glomeromycotina</taxon>
        <taxon>Glomeromycetes</taxon>
        <taxon>Glomerales</taxon>
        <taxon>Glomeraceae</taxon>
        <taxon>Funneliformis</taxon>
    </lineage>
</organism>
<keyword evidence="3" id="KW-1185">Reference proteome</keyword>
<evidence type="ECO:0000256" key="1">
    <source>
        <dbReference type="SAM" id="MobiDB-lite"/>
    </source>
</evidence>
<dbReference type="Proteomes" id="UP000789375">
    <property type="component" value="Unassembled WGS sequence"/>
</dbReference>
<evidence type="ECO:0000313" key="2">
    <source>
        <dbReference type="EMBL" id="CAG8688709.1"/>
    </source>
</evidence>
<dbReference type="EMBL" id="CAJVPP010007470">
    <property type="protein sequence ID" value="CAG8688709.1"/>
    <property type="molecule type" value="Genomic_DNA"/>
</dbReference>
<dbReference type="AlphaFoldDB" id="A0A9N9ERF5"/>
<feature type="region of interest" description="Disordered" evidence="1">
    <location>
        <begin position="1"/>
        <end position="48"/>
    </location>
</feature>
<gene>
    <name evidence="2" type="ORF">FMOSSE_LOCUS13231</name>
</gene>